<gene>
    <name evidence="1" type="ORF">CSA56_07545</name>
</gene>
<proteinExistence type="predicted"/>
<protein>
    <submittedName>
        <fullName evidence="1">Uncharacterized protein</fullName>
    </submittedName>
</protein>
<evidence type="ECO:0000313" key="1">
    <source>
        <dbReference type="EMBL" id="PIE34523.1"/>
    </source>
</evidence>
<name>A0A2G6KFS2_9BACT</name>
<dbReference type="AlphaFoldDB" id="A0A2G6KFS2"/>
<sequence>MSITSSWLQAVRRPLARIPCEEYFRLHRKAPHIIPGSLESLPPDCCDPNQGKNDRWKRKCHRAVIMYSSLHIDIFRAKIDADIQ</sequence>
<reference evidence="1 2" key="1">
    <citation type="submission" date="2017-10" db="EMBL/GenBank/DDBJ databases">
        <title>Novel microbial diversity and functional potential in the marine mammal oral microbiome.</title>
        <authorList>
            <person name="Dudek N.K."/>
            <person name="Sun C.L."/>
            <person name="Burstein D."/>
            <person name="Kantor R.S."/>
            <person name="Aliaga Goltsman D.S."/>
            <person name="Bik E.M."/>
            <person name="Thomas B.C."/>
            <person name="Banfield J.F."/>
            <person name="Relman D.A."/>
        </authorList>
    </citation>
    <scope>NUCLEOTIDE SEQUENCE [LARGE SCALE GENOMIC DNA]</scope>
    <source>
        <strain evidence="1">DOLJORAL78_47_16</strain>
    </source>
</reference>
<comment type="caution">
    <text evidence="1">The sequence shown here is derived from an EMBL/GenBank/DDBJ whole genome shotgun (WGS) entry which is preliminary data.</text>
</comment>
<dbReference type="EMBL" id="PDSK01000086">
    <property type="protein sequence ID" value="PIE34523.1"/>
    <property type="molecule type" value="Genomic_DNA"/>
</dbReference>
<dbReference type="Proteomes" id="UP000230821">
    <property type="component" value="Unassembled WGS sequence"/>
</dbReference>
<evidence type="ECO:0000313" key="2">
    <source>
        <dbReference type="Proteomes" id="UP000230821"/>
    </source>
</evidence>
<organism evidence="1 2">
    <name type="scientific">candidate division KSB3 bacterium</name>
    <dbReference type="NCBI Taxonomy" id="2044937"/>
    <lineage>
        <taxon>Bacteria</taxon>
        <taxon>candidate division KSB3</taxon>
    </lineage>
</organism>
<accession>A0A2G6KFS2</accession>